<organism evidence="2 3">
    <name type="scientific">Eggerthella hominis</name>
    <dbReference type="NCBI Taxonomy" id="2763043"/>
    <lineage>
        <taxon>Bacteria</taxon>
        <taxon>Bacillati</taxon>
        <taxon>Actinomycetota</taxon>
        <taxon>Coriobacteriia</taxon>
        <taxon>Eggerthellales</taxon>
        <taxon>Eggerthellaceae</taxon>
        <taxon>Eggerthella</taxon>
    </lineage>
</organism>
<sequence length="128" mass="15234">MPALQVRDFPDELYEQLKAYAASQHRSVAQQTIVAVEQMLEAADAQHYWDGRELHRLERRPRYLDFDTETERAARIEKRKALFAEIRRFEWSGPKQTADEIVEFVHEGRRERDRQMSDVLGLPYDEEV</sequence>
<protein>
    <submittedName>
        <fullName evidence="2">Argininosuccinate lyase</fullName>
    </submittedName>
</protein>
<keyword evidence="3" id="KW-1185">Reference proteome</keyword>
<reference evidence="2 3" key="1">
    <citation type="submission" date="2020-08" db="EMBL/GenBank/DDBJ databases">
        <title>Genome public.</title>
        <authorList>
            <person name="Liu C."/>
            <person name="Sun Q."/>
        </authorList>
    </citation>
    <scope>NUCLEOTIDE SEQUENCE [LARGE SCALE GENOMIC DNA]</scope>
    <source>
        <strain evidence="2 3">NSJ-70</strain>
    </source>
</reference>
<name>A0ABR7BX61_9ACTN</name>
<dbReference type="Gene3D" id="1.10.1220.10">
    <property type="entry name" value="Met repressor-like"/>
    <property type="match status" value="1"/>
</dbReference>
<dbReference type="EMBL" id="JACOOA010000010">
    <property type="protein sequence ID" value="MBC5585690.1"/>
    <property type="molecule type" value="Genomic_DNA"/>
</dbReference>
<evidence type="ECO:0000313" key="3">
    <source>
        <dbReference type="Proteomes" id="UP000622448"/>
    </source>
</evidence>
<dbReference type="GO" id="GO:0016829">
    <property type="term" value="F:lyase activity"/>
    <property type="evidence" value="ECO:0007669"/>
    <property type="project" value="UniProtKB-KW"/>
</dbReference>
<feature type="domain" description="CopG-like ribbon-helix-helix" evidence="1">
    <location>
        <begin position="9"/>
        <end position="43"/>
    </location>
</feature>
<dbReference type="Proteomes" id="UP000622448">
    <property type="component" value="Unassembled WGS sequence"/>
</dbReference>
<dbReference type="RefSeq" id="WP_186939688.1">
    <property type="nucleotide sequence ID" value="NZ_JACOOA010000010.1"/>
</dbReference>
<dbReference type="Pfam" id="PF07878">
    <property type="entry name" value="RHH_5"/>
    <property type="match status" value="1"/>
</dbReference>
<accession>A0ABR7BX61</accession>
<dbReference type="InterPro" id="IPR010985">
    <property type="entry name" value="Ribbon_hlx_hlx"/>
</dbReference>
<evidence type="ECO:0000259" key="1">
    <source>
        <dbReference type="Pfam" id="PF07878"/>
    </source>
</evidence>
<evidence type="ECO:0000313" key="2">
    <source>
        <dbReference type="EMBL" id="MBC5585690.1"/>
    </source>
</evidence>
<comment type="caution">
    <text evidence="2">The sequence shown here is derived from an EMBL/GenBank/DDBJ whole genome shotgun (WGS) entry which is preliminary data.</text>
</comment>
<gene>
    <name evidence="2" type="ORF">H8S61_16000</name>
</gene>
<dbReference type="InterPro" id="IPR012869">
    <property type="entry name" value="RHH_5"/>
</dbReference>
<keyword evidence="2" id="KW-0456">Lyase</keyword>
<dbReference type="InterPro" id="IPR013321">
    <property type="entry name" value="Arc_rbn_hlx_hlx"/>
</dbReference>
<dbReference type="SUPFAM" id="SSF47598">
    <property type="entry name" value="Ribbon-helix-helix"/>
    <property type="match status" value="1"/>
</dbReference>
<proteinExistence type="predicted"/>